<dbReference type="InterPro" id="IPR007554">
    <property type="entry name" value="Glycerophosphate_synth"/>
</dbReference>
<dbReference type="Proteomes" id="UP000092687">
    <property type="component" value="Chromosome"/>
</dbReference>
<evidence type="ECO:0000313" key="2">
    <source>
        <dbReference type="Proteomes" id="UP000092687"/>
    </source>
</evidence>
<dbReference type="STRING" id="1215089.BBI08_08380"/>
<evidence type="ECO:0000313" key="1">
    <source>
        <dbReference type="EMBL" id="ANU13865.1"/>
    </source>
</evidence>
<keyword evidence="2" id="KW-1185">Reference proteome</keyword>
<accession>A0A1C7DQV9</accession>
<dbReference type="KEGG" id="phc:BBI08_08380"/>
<reference evidence="1" key="1">
    <citation type="submission" date="2016-10" db="EMBL/GenBank/DDBJ databases">
        <authorList>
            <person name="de Groot N.N."/>
        </authorList>
    </citation>
    <scope>NUCLEOTIDE SEQUENCE</scope>
    <source>
        <strain evidence="1">DSM 24743</strain>
    </source>
</reference>
<dbReference type="OrthoDB" id="2033017at2"/>
<dbReference type="EMBL" id="CP016537">
    <property type="protein sequence ID" value="ANU13865.1"/>
    <property type="molecule type" value="Genomic_DNA"/>
</dbReference>
<dbReference type="InterPro" id="IPR043148">
    <property type="entry name" value="TagF_C"/>
</dbReference>
<protein>
    <recommendedName>
        <fullName evidence="3">Teichoic acid biosynthesis protein</fullName>
    </recommendedName>
</protein>
<proteinExistence type="predicted"/>
<dbReference type="Gene3D" id="3.40.50.12580">
    <property type="match status" value="1"/>
</dbReference>
<dbReference type="RefSeq" id="WP_008497090.1">
    <property type="nucleotide sequence ID" value="NZ_CP016537.2"/>
</dbReference>
<dbReference type="GO" id="GO:0047355">
    <property type="term" value="F:CDP-glycerol glycerophosphotransferase activity"/>
    <property type="evidence" value="ECO:0007669"/>
    <property type="project" value="InterPro"/>
</dbReference>
<gene>
    <name evidence="1" type="ORF">BBI08_08380</name>
</gene>
<organism evidence="1 2">
    <name type="scientific">Planococcus halocryophilus</name>
    <dbReference type="NCBI Taxonomy" id="1215089"/>
    <lineage>
        <taxon>Bacteria</taxon>
        <taxon>Bacillati</taxon>
        <taxon>Bacillota</taxon>
        <taxon>Bacilli</taxon>
        <taxon>Bacillales</taxon>
        <taxon>Caryophanaceae</taxon>
        <taxon>Planococcus</taxon>
    </lineage>
</organism>
<dbReference type="Pfam" id="PF04464">
    <property type="entry name" value="Glyphos_transf"/>
    <property type="match status" value="1"/>
</dbReference>
<dbReference type="GO" id="GO:0016020">
    <property type="term" value="C:membrane"/>
    <property type="evidence" value="ECO:0007669"/>
    <property type="project" value="InterPro"/>
</dbReference>
<name>A0A1C7DQV9_9BACL</name>
<evidence type="ECO:0008006" key="3">
    <source>
        <dbReference type="Google" id="ProtNLM"/>
    </source>
</evidence>
<sequence length="785" mass="91777">MKIFNSKLQVIEEASEKIAFFMMETEGTYVLHLPLLKQEPIYLGAYKAEDQILFTNPYSAECIIGYVKDNKVYASKFVNEDGVGFKPNENSMLMQFESYSDLLVFKQTGDTSFSIYDYTGSYIESVHDLATFSLSPHVIQRDLGLTTVEYRFLTIGKIQYDQFYIFIIYDLFRKELVTHKVIFTVLMNKPNLDYSLSGPNSLDFEIEGLMKNINLKKIARKSIKIADKTYLEKYRNIHLLGIIKVNGVKYYLHNRTKGIYLSQGKPTKISSFHPNLKARFFGENLYIFGRSTHYAYKASGVYDYLYAGTEGAPLAKFIRPFNFKLVRRYGFFKVPVSSLNVDNRIHTNLYLGDKKTILHNLKLNIRPKKKKTLDFKIFGDQVNVIRTNVRGDLTSTILSKSEEYTFINRNLIFIANAISKWLPKTKENINLYFEKKSMKADESAIRVFEQVMKEKKLLSKNYFILSKDAENYQTLKKQYKKAIVRKYSFKHYYLTFRASNLISSELSNHLLNDRLYIDVIREKINTIPLTFLQHGIMFAKPVDNPMAFGFHKDKNVFNMRKSVISSELEAGEFYKMGYDRDDLILTGLATFDHAKLNENADKIAFMPTYRYWEEGLIYRGLIEQTTYYTQIIRVIEAFEKKGLLDRLLIVPHNKFSEHIYENMKEYQHIISNNPSEALKNSIIFITDYSSAIYDATFRGAYPIFYWEEKEYLINQYKAIPPVNDENAPGAVIYDLDHLMKKIDDIISLNYKVEDGIMEKYQQINTFMDRKNTTRIVESLQQENIL</sequence>
<dbReference type="AlphaFoldDB" id="A0A1C7DQV9"/>